<dbReference type="AlphaFoldDB" id="A0A0C9WHK1"/>
<dbReference type="EMBL" id="KN839022">
    <property type="protein sequence ID" value="KIJ91334.1"/>
    <property type="molecule type" value="Genomic_DNA"/>
</dbReference>
<feature type="region of interest" description="Disordered" evidence="1">
    <location>
        <begin position="284"/>
        <end position="307"/>
    </location>
</feature>
<gene>
    <name evidence="2" type="ORF">K443DRAFT_14485</name>
</gene>
<accession>A0A0C9WHK1</accession>
<evidence type="ECO:0000313" key="3">
    <source>
        <dbReference type="Proteomes" id="UP000054477"/>
    </source>
</evidence>
<organism evidence="2 3">
    <name type="scientific">Laccaria amethystina LaAM-08-1</name>
    <dbReference type="NCBI Taxonomy" id="1095629"/>
    <lineage>
        <taxon>Eukaryota</taxon>
        <taxon>Fungi</taxon>
        <taxon>Dikarya</taxon>
        <taxon>Basidiomycota</taxon>
        <taxon>Agaricomycotina</taxon>
        <taxon>Agaricomycetes</taxon>
        <taxon>Agaricomycetidae</taxon>
        <taxon>Agaricales</taxon>
        <taxon>Agaricineae</taxon>
        <taxon>Hydnangiaceae</taxon>
        <taxon>Laccaria</taxon>
    </lineage>
</organism>
<sequence length="637" mass="73291">MVDYIAGFNLRDLKKRGVFLDLPVHWKSLNVAHLLAENVPVYYFWQEDTYNYPCFTRLSPSIIQAYHDACSALDKTEVFGEEMLGFEDSVETMKRYDNFFQLRRAPDHITSPTHADIPPNAVVYICDFEGWSARSLTDSILVRDYADRYHLCIEVDDRDAYATIWRWKPRRTDACGDQRAGVLGSGLTMESQRSDREIRELYKHTYAPRSKLQFDEMGRISLASRLGDVCDDYQGSPMVAEPADQQPLLPRPHWVSKSHPLLPIPQPAPSVTIASRWAQAISGDRDPFRRSASPPQNHPRSTSSMPKQRAAFVEKLREISDQYLTSVTPWISKKPLAWNADYLEIGYLLIPDVRAQARLRYWAACSRDADTMSALLFKAISHGLPFSIGVKVEDFGRFKPEEVSDTDRLVGKPTSAVEAPFVYTAQGALRAYYMSRVNDIIRRPHARILISMGGPVAWLGRKWGGMELVAQFMEGPSPDVYLHRRGYIDSDDEHPMFLYTDEMTPQEIDVLFGCIRNDSERDRSLYPSRDILDEGCFFWTGEWDARMDGMFDELTKEILQGTAKFRTPGMWNEYFRRLNRGHRGTRERLNQVVPSMLARLHAKIIDGFPMDWNKRCLTDIELPEEYRPRQIGNRGAL</sequence>
<name>A0A0C9WHK1_9AGAR</name>
<evidence type="ECO:0000313" key="2">
    <source>
        <dbReference type="EMBL" id="KIJ91334.1"/>
    </source>
</evidence>
<dbReference type="OrthoDB" id="3059469at2759"/>
<protein>
    <submittedName>
        <fullName evidence="2">Uncharacterized protein</fullName>
    </submittedName>
</protein>
<evidence type="ECO:0000256" key="1">
    <source>
        <dbReference type="SAM" id="MobiDB-lite"/>
    </source>
</evidence>
<reference evidence="2 3" key="1">
    <citation type="submission" date="2014-04" db="EMBL/GenBank/DDBJ databases">
        <authorList>
            <consortium name="DOE Joint Genome Institute"/>
            <person name="Kuo A."/>
            <person name="Kohler A."/>
            <person name="Nagy L.G."/>
            <person name="Floudas D."/>
            <person name="Copeland A."/>
            <person name="Barry K.W."/>
            <person name="Cichocki N."/>
            <person name="Veneault-Fourrey C."/>
            <person name="LaButti K."/>
            <person name="Lindquist E.A."/>
            <person name="Lipzen A."/>
            <person name="Lundell T."/>
            <person name="Morin E."/>
            <person name="Murat C."/>
            <person name="Sun H."/>
            <person name="Tunlid A."/>
            <person name="Henrissat B."/>
            <person name="Grigoriev I.V."/>
            <person name="Hibbett D.S."/>
            <person name="Martin F."/>
            <person name="Nordberg H.P."/>
            <person name="Cantor M.N."/>
            <person name="Hua S.X."/>
        </authorList>
    </citation>
    <scope>NUCLEOTIDE SEQUENCE [LARGE SCALE GENOMIC DNA]</scope>
    <source>
        <strain evidence="2 3">LaAM-08-1</strain>
    </source>
</reference>
<dbReference type="HOGENOM" id="CLU_016547_0_0_1"/>
<dbReference type="Proteomes" id="UP000054477">
    <property type="component" value="Unassembled WGS sequence"/>
</dbReference>
<feature type="compositionally biased region" description="Polar residues" evidence="1">
    <location>
        <begin position="293"/>
        <end position="306"/>
    </location>
</feature>
<proteinExistence type="predicted"/>
<reference evidence="3" key="2">
    <citation type="submission" date="2015-01" db="EMBL/GenBank/DDBJ databases">
        <title>Evolutionary Origins and Diversification of the Mycorrhizal Mutualists.</title>
        <authorList>
            <consortium name="DOE Joint Genome Institute"/>
            <consortium name="Mycorrhizal Genomics Consortium"/>
            <person name="Kohler A."/>
            <person name="Kuo A."/>
            <person name="Nagy L.G."/>
            <person name="Floudas D."/>
            <person name="Copeland A."/>
            <person name="Barry K.W."/>
            <person name="Cichocki N."/>
            <person name="Veneault-Fourrey C."/>
            <person name="LaButti K."/>
            <person name="Lindquist E.A."/>
            <person name="Lipzen A."/>
            <person name="Lundell T."/>
            <person name="Morin E."/>
            <person name="Murat C."/>
            <person name="Riley R."/>
            <person name="Ohm R."/>
            <person name="Sun H."/>
            <person name="Tunlid A."/>
            <person name="Henrissat B."/>
            <person name="Grigoriev I.V."/>
            <person name="Hibbett D.S."/>
            <person name="Martin F."/>
        </authorList>
    </citation>
    <scope>NUCLEOTIDE SEQUENCE [LARGE SCALE GENOMIC DNA]</scope>
    <source>
        <strain evidence="3">LaAM-08-1</strain>
    </source>
</reference>
<keyword evidence="3" id="KW-1185">Reference proteome</keyword>